<dbReference type="Pfam" id="PF12652">
    <property type="entry name" value="CotJB"/>
    <property type="match status" value="1"/>
</dbReference>
<evidence type="ECO:0000313" key="2">
    <source>
        <dbReference type="EMBL" id="MBM7645323.1"/>
    </source>
</evidence>
<dbReference type="EMBL" id="JAFBER010000007">
    <property type="protein sequence ID" value="MBM7645323.1"/>
    <property type="molecule type" value="Genomic_DNA"/>
</dbReference>
<evidence type="ECO:0000259" key="1">
    <source>
        <dbReference type="Pfam" id="PF12652"/>
    </source>
</evidence>
<evidence type="ECO:0000313" key="3">
    <source>
        <dbReference type="Proteomes" id="UP000808914"/>
    </source>
</evidence>
<dbReference type="RefSeq" id="WP_205003250.1">
    <property type="nucleotide sequence ID" value="NZ_JAFBER010000007.1"/>
</dbReference>
<comment type="caution">
    <text evidence="2">The sequence shown here is derived from an EMBL/GenBank/DDBJ whole genome shotgun (WGS) entry which is preliminary data.</text>
</comment>
<dbReference type="PIRSF" id="PIRSF010606">
    <property type="entry name" value="Spore_coat_CotJB"/>
    <property type="match status" value="1"/>
</dbReference>
<accession>A0ABS2PZE2</accession>
<keyword evidence="3" id="KW-1185">Reference proteome</keyword>
<sequence>MSEERSLPKDYYECIEELQAIDFVLVELTLYLDTHPDDLEALKQYNTCAKKRQELKEKIEQRYGPLQEFGNSYSSYPWKWATTPWPWQI</sequence>
<feature type="domain" description="Protein CotJB" evidence="1">
    <location>
        <begin position="13"/>
        <end position="88"/>
    </location>
</feature>
<name>A0ABS2PZE2_9BACL</name>
<dbReference type="InterPro" id="IPR016571">
    <property type="entry name" value="Spore_coat_assembly_CotJB"/>
</dbReference>
<protein>
    <submittedName>
        <fullName evidence="2">Spore coat protein JB</fullName>
    </submittedName>
</protein>
<dbReference type="InterPro" id="IPR024207">
    <property type="entry name" value="CotJB_dom"/>
</dbReference>
<reference evidence="2 3" key="1">
    <citation type="submission" date="2021-01" db="EMBL/GenBank/DDBJ databases">
        <title>Genomic Encyclopedia of Type Strains, Phase IV (KMG-IV): sequencing the most valuable type-strain genomes for metagenomic binning, comparative biology and taxonomic classification.</title>
        <authorList>
            <person name="Goeker M."/>
        </authorList>
    </citation>
    <scope>NUCLEOTIDE SEQUENCE [LARGE SCALE GENOMIC DNA]</scope>
    <source>
        <strain evidence="2 3">DSM 28236</strain>
    </source>
</reference>
<keyword evidence="2" id="KW-0946">Virion</keyword>
<gene>
    <name evidence="2" type="ORF">JOD45_001534</name>
</gene>
<proteinExistence type="predicted"/>
<dbReference type="Proteomes" id="UP000808914">
    <property type="component" value="Unassembled WGS sequence"/>
</dbReference>
<organism evidence="2 3">
    <name type="scientific">Scopulibacillus daqui</name>
    <dbReference type="NCBI Taxonomy" id="1469162"/>
    <lineage>
        <taxon>Bacteria</taxon>
        <taxon>Bacillati</taxon>
        <taxon>Bacillota</taxon>
        <taxon>Bacilli</taxon>
        <taxon>Bacillales</taxon>
        <taxon>Sporolactobacillaceae</taxon>
        <taxon>Scopulibacillus</taxon>
    </lineage>
</organism>
<keyword evidence="2" id="KW-0167">Capsid protein</keyword>